<accession>G0UN95</accession>
<name>G0UN95_TRYCI</name>
<evidence type="ECO:0000313" key="2">
    <source>
        <dbReference type="EMBL" id="CCC90855.1"/>
    </source>
</evidence>
<keyword evidence="1" id="KW-0732">Signal</keyword>
<gene>
    <name evidence="2" type="ORF">TCIL3000_6_870</name>
</gene>
<dbReference type="VEuPathDB" id="TriTrypDB:TcIL3000_6_870"/>
<reference evidence="2" key="1">
    <citation type="journal article" date="2012" name="Proc. Natl. Acad. Sci. U.S.A.">
        <title>Antigenic diversity is generated by distinct evolutionary mechanisms in African trypanosome species.</title>
        <authorList>
            <person name="Jackson A.P."/>
            <person name="Berry A."/>
            <person name="Aslett M."/>
            <person name="Allison H.C."/>
            <person name="Burton P."/>
            <person name="Vavrova-Anderson J."/>
            <person name="Brown R."/>
            <person name="Browne H."/>
            <person name="Corton N."/>
            <person name="Hauser H."/>
            <person name="Gamble J."/>
            <person name="Gilderthorp R."/>
            <person name="Marcello L."/>
            <person name="McQuillan J."/>
            <person name="Otto T.D."/>
            <person name="Quail M.A."/>
            <person name="Sanders M.J."/>
            <person name="van Tonder A."/>
            <person name="Ginger M.L."/>
            <person name="Field M.C."/>
            <person name="Barry J.D."/>
            <person name="Hertz-Fowler C."/>
            <person name="Berriman M."/>
        </authorList>
    </citation>
    <scope>NUCLEOTIDE SEQUENCE</scope>
    <source>
        <strain evidence="2">IL3000</strain>
    </source>
</reference>
<dbReference type="AlphaFoldDB" id="G0UN95"/>
<proteinExistence type="predicted"/>
<protein>
    <submittedName>
        <fullName evidence="2">Uncharacterized protein TCIL3000_6_870</fullName>
    </submittedName>
</protein>
<sequence length="180" mass="19425">MFLSATLTLLATQTFSSYIFHLPPPPSSLIQAPPSFTLLPSFFFQFQLYHTHVHVISHLLFRRSRLLSPLASPMRCLCGTNPGFCSGSTAALPSFISYCHGNDPTLRQAPASSTPCSCARHQTCRTKTGRCAGRRRSGLTCRLRIHAAGAVEDAGGHCRVWVTHAVSDDRAVAGSGASHS</sequence>
<feature type="signal peptide" evidence="1">
    <location>
        <begin position="1"/>
        <end position="16"/>
    </location>
</feature>
<organism evidence="2">
    <name type="scientific">Trypanosoma congolense (strain IL3000)</name>
    <dbReference type="NCBI Taxonomy" id="1068625"/>
    <lineage>
        <taxon>Eukaryota</taxon>
        <taxon>Discoba</taxon>
        <taxon>Euglenozoa</taxon>
        <taxon>Kinetoplastea</taxon>
        <taxon>Metakinetoplastina</taxon>
        <taxon>Trypanosomatida</taxon>
        <taxon>Trypanosomatidae</taxon>
        <taxon>Trypanosoma</taxon>
        <taxon>Nannomonas</taxon>
    </lineage>
</organism>
<dbReference type="EMBL" id="HE575319">
    <property type="protein sequence ID" value="CCC90855.1"/>
    <property type="molecule type" value="Genomic_DNA"/>
</dbReference>
<feature type="chain" id="PRO_5003410550" evidence="1">
    <location>
        <begin position="17"/>
        <end position="180"/>
    </location>
</feature>
<evidence type="ECO:0000256" key="1">
    <source>
        <dbReference type="SAM" id="SignalP"/>
    </source>
</evidence>